<protein>
    <submittedName>
        <fullName evidence="2">Uncharacterized protein</fullName>
    </submittedName>
</protein>
<evidence type="ECO:0000313" key="2">
    <source>
        <dbReference type="EMBL" id="MCQ4045527.1"/>
    </source>
</evidence>
<evidence type="ECO:0000313" key="3">
    <source>
        <dbReference type="Proteomes" id="UP001206206"/>
    </source>
</evidence>
<keyword evidence="3" id="KW-1185">Reference proteome</keyword>
<accession>A0ABT1PJI3</accession>
<proteinExistence type="predicted"/>
<reference evidence="2 3" key="1">
    <citation type="submission" date="2022-06" db="EMBL/GenBank/DDBJ databases">
        <title>Draft genome sequence of type strain Streptomyces rubrisoli DSM 42083.</title>
        <authorList>
            <person name="Duangmal K."/>
            <person name="Klaysubun C."/>
        </authorList>
    </citation>
    <scope>NUCLEOTIDE SEQUENCE [LARGE SCALE GENOMIC DNA]</scope>
    <source>
        <strain evidence="2 3">DSM 42083</strain>
    </source>
</reference>
<dbReference type="RefSeq" id="WP_255931674.1">
    <property type="nucleotide sequence ID" value="NZ_JANFNH010000044.1"/>
</dbReference>
<comment type="caution">
    <text evidence="2">The sequence shown here is derived from an EMBL/GenBank/DDBJ whole genome shotgun (WGS) entry which is preliminary data.</text>
</comment>
<gene>
    <name evidence="2" type="ORF">NON19_26710</name>
</gene>
<keyword evidence="1" id="KW-0472">Membrane</keyword>
<organism evidence="2 3">
    <name type="scientific">Streptantibioticus rubrisoli</name>
    <dbReference type="NCBI Taxonomy" id="1387313"/>
    <lineage>
        <taxon>Bacteria</taxon>
        <taxon>Bacillati</taxon>
        <taxon>Actinomycetota</taxon>
        <taxon>Actinomycetes</taxon>
        <taxon>Kitasatosporales</taxon>
        <taxon>Streptomycetaceae</taxon>
        <taxon>Streptantibioticus</taxon>
    </lineage>
</organism>
<keyword evidence="1" id="KW-0812">Transmembrane</keyword>
<keyword evidence="1" id="KW-1133">Transmembrane helix</keyword>
<feature type="transmembrane region" description="Helical" evidence="1">
    <location>
        <begin position="12"/>
        <end position="35"/>
    </location>
</feature>
<sequence length="74" mass="7675">MAADRERRFEPATLLAGLLFLAIAAGFGLAAAGAWHPRPVLALPVLGVGLVLTGLVRAVTRSVRQRSRASGAGR</sequence>
<dbReference type="EMBL" id="JANFNH010000044">
    <property type="protein sequence ID" value="MCQ4045527.1"/>
    <property type="molecule type" value="Genomic_DNA"/>
</dbReference>
<evidence type="ECO:0000256" key="1">
    <source>
        <dbReference type="SAM" id="Phobius"/>
    </source>
</evidence>
<dbReference type="Proteomes" id="UP001206206">
    <property type="component" value="Unassembled WGS sequence"/>
</dbReference>
<name>A0ABT1PJI3_9ACTN</name>
<feature type="transmembrane region" description="Helical" evidence="1">
    <location>
        <begin position="41"/>
        <end position="60"/>
    </location>
</feature>